<evidence type="ECO:0000313" key="2">
    <source>
        <dbReference type="Proteomes" id="UP000789366"/>
    </source>
</evidence>
<proteinExistence type="predicted"/>
<comment type="caution">
    <text evidence="1">The sequence shown here is derived from an EMBL/GenBank/DDBJ whole genome shotgun (WGS) entry which is preliminary data.</text>
</comment>
<organism evidence="1 2">
    <name type="scientific">Cetraspora pellucida</name>
    <dbReference type="NCBI Taxonomy" id="1433469"/>
    <lineage>
        <taxon>Eukaryota</taxon>
        <taxon>Fungi</taxon>
        <taxon>Fungi incertae sedis</taxon>
        <taxon>Mucoromycota</taxon>
        <taxon>Glomeromycotina</taxon>
        <taxon>Glomeromycetes</taxon>
        <taxon>Diversisporales</taxon>
        <taxon>Gigasporaceae</taxon>
        <taxon>Cetraspora</taxon>
    </lineage>
</organism>
<reference evidence="1" key="1">
    <citation type="submission" date="2021-06" db="EMBL/GenBank/DDBJ databases">
        <authorList>
            <person name="Kallberg Y."/>
            <person name="Tangrot J."/>
            <person name="Rosling A."/>
        </authorList>
    </citation>
    <scope>NUCLEOTIDE SEQUENCE</scope>
    <source>
        <strain evidence="1">28 12/20/2015</strain>
    </source>
</reference>
<dbReference type="EMBL" id="CAJVPW010022649">
    <property type="protein sequence ID" value="CAG8698279.1"/>
    <property type="molecule type" value="Genomic_DNA"/>
</dbReference>
<sequence>MLHNWEVFSDEAMLATLLDLRCKPLSFMSESLKNETFKLLKAKYKESQVLYGIEENNN</sequence>
<keyword evidence="2" id="KW-1185">Reference proteome</keyword>
<gene>
    <name evidence="1" type="ORF">SPELUC_LOCUS11135</name>
</gene>
<feature type="non-terminal residue" evidence="1">
    <location>
        <position position="58"/>
    </location>
</feature>
<accession>A0ACA9PG24</accession>
<evidence type="ECO:0000313" key="1">
    <source>
        <dbReference type="EMBL" id="CAG8698279.1"/>
    </source>
</evidence>
<dbReference type="Proteomes" id="UP000789366">
    <property type="component" value="Unassembled WGS sequence"/>
</dbReference>
<protein>
    <submittedName>
        <fullName evidence="1">2403_t:CDS:1</fullName>
    </submittedName>
</protein>
<name>A0ACA9PG24_9GLOM</name>